<dbReference type="Gene3D" id="1.10.287.470">
    <property type="entry name" value="Helix hairpin bin"/>
    <property type="match status" value="1"/>
</dbReference>
<evidence type="ECO:0000256" key="1">
    <source>
        <dbReference type="ARBA" id="ARBA00004196"/>
    </source>
</evidence>
<feature type="transmembrane region" description="Helical" evidence="5">
    <location>
        <begin position="7"/>
        <end position="26"/>
    </location>
</feature>
<dbReference type="GO" id="GO:0016020">
    <property type="term" value="C:membrane"/>
    <property type="evidence" value="ECO:0007669"/>
    <property type="project" value="InterPro"/>
</dbReference>
<keyword evidence="5" id="KW-1133">Transmembrane helix</keyword>
<dbReference type="PANTHER" id="PTHR32347:SF23">
    <property type="entry name" value="BLL5650 PROTEIN"/>
    <property type="match status" value="1"/>
</dbReference>
<keyword evidence="5" id="KW-0472">Membrane</keyword>
<comment type="similarity">
    <text evidence="2">Belongs to the membrane fusion protein (MFP) (TC 8.A.1) family.</text>
</comment>
<reference evidence="9" key="1">
    <citation type="submission" date="2017-09" db="EMBL/GenBank/DDBJ databases">
        <title>Depth-based differentiation of microbial function through sediment-hosted aquifers and enrichment of novel symbionts in the deep terrestrial subsurface.</title>
        <authorList>
            <person name="Probst A.J."/>
            <person name="Ladd B."/>
            <person name="Jarett J.K."/>
            <person name="Geller-Mcgrath D.E."/>
            <person name="Sieber C.M.K."/>
            <person name="Emerson J.B."/>
            <person name="Anantharaman K."/>
            <person name="Thomas B.C."/>
            <person name="Malmstrom R."/>
            <person name="Stieglmeier M."/>
            <person name="Klingl A."/>
            <person name="Woyke T."/>
            <person name="Ryan C.M."/>
            <person name="Banfield J.F."/>
        </authorList>
    </citation>
    <scope>NUCLEOTIDE SEQUENCE [LARGE SCALE GENOMIC DNA]</scope>
</reference>
<evidence type="ECO:0000256" key="4">
    <source>
        <dbReference type="SAM" id="Coils"/>
    </source>
</evidence>
<dbReference type="Gene3D" id="2.40.50.100">
    <property type="match status" value="2"/>
</dbReference>
<keyword evidence="3 4" id="KW-0175">Coiled coil</keyword>
<evidence type="ECO:0000259" key="6">
    <source>
        <dbReference type="Pfam" id="PF25973"/>
    </source>
</evidence>
<dbReference type="GO" id="GO:0030313">
    <property type="term" value="C:cell envelope"/>
    <property type="evidence" value="ECO:0007669"/>
    <property type="project" value="UniProtKB-SubCell"/>
</dbReference>
<name>A0A2M8KC16_9BACT</name>
<dbReference type="GO" id="GO:0022857">
    <property type="term" value="F:transmembrane transporter activity"/>
    <property type="evidence" value="ECO:0007669"/>
    <property type="project" value="InterPro"/>
</dbReference>
<evidence type="ECO:0000256" key="2">
    <source>
        <dbReference type="ARBA" id="ARBA00009477"/>
    </source>
</evidence>
<dbReference type="InterPro" id="IPR006143">
    <property type="entry name" value="RND_pump_MFP"/>
</dbReference>
<dbReference type="EMBL" id="PFDX01000020">
    <property type="protein sequence ID" value="PJE57469.1"/>
    <property type="molecule type" value="Genomic_DNA"/>
</dbReference>
<dbReference type="NCBIfam" id="TIGR01730">
    <property type="entry name" value="RND_mfp"/>
    <property type="match status" value="1"/>
</dbReference>
<evidence type="ECO:0008006" key="10">
    <source>
        <dbReference type="Google" id="ProtNLM"/>
    </source>
</evidence>
<dbReference type="SUPFAM" id="SSF111369">
    <property type="entry name" value="HlyD-like secretion proteins"/>
    <property type="match status" value="2"/>
</dbReference>
<dbReference type="InterPro" id="IPR058636">
    <property type="entry name" value="Beta-barrel_YknX"/>
</dbReference>
<sequence length="531" mass="58518">KAKKRTKIILGLVLIVVLAIAGFLIFRKKEATYELVEVKRGEVIEEVSATGTIEAAEEVDLRFNSSGIIEKINVQVGDKVKKGTYLIQLASGELSSQYLQAQASYNQAKAKLDQLLAGATSEEIQVAQQVVENAQIVLDDARDKAENDLQQDYNSALVYLVDTSSKGNKALADLKDMEKVYFYRSTSLETTFRDKRTKAEDAFYGTSILDGADDLVDKAMTDPSYENIDSALTEMRSALEKVIDALDYTKKAMADPTVRENVSSTDRTTIDTDITNNNTGYGYINTAQTDIANQKITNQVNINSAENTYKKARADLEKLESPPREVDIAVYQADVDRYWANMSEYAQKLKDASIIAPFDGVVAKIDAKIGEVVSSGGKIVASLISPGAFQIRADISETDISKVNLGDPVEVTLDAFPEEKWLGQIVEIEPGKTVIEGVVYYRVKALFEGMHEKVKSGMSADVTIETVRKENVLYVPQRAVSSRDNKKFIKIPDGKNVKEVEVVTGFKGSNSEIEIISGLSEGDKIITYIKK</sequence>
<feature type="non-terminal residue" evidence="8">
    <location>
        <position position="1"/>
    </location>
</feature>
<proteinExistence type="inferred from homology"/>
<keyword evidence="5" id="KW-0812">Transmembrane</keyword>
<dbReference type="PANTHER" id="PTHR32347">
    <property type="entry name" value="EFFLUX SYSTEM COMPONENT YKNX-RELATED"/>
    <property type="match status" value="1"/>
</dbReference>
<feature type="domain" description="YknX-like beta-barrel" evidence="7">
    <location>
        <begin position="389"/>
        <end position="464"/>
    </location>
</feature>
<comment type="caution">
    <text evidence="8">The sequence shown here is derived from an EMBL/GenBank/DDBJ whole genome shotgun (WGS) entry which is preliminary data.</text>
</comment>
<evidence type="ECO:0000313" key="9">
    <source>
        <dbReference type="Proteomes" id="UP000231648"/>
    </source>
</evidence>
<comment type="subcellular location">
    <subcellularLocation>
        <location evidence="1">Cell envelope</location>
    </subcellularLocation>
</comment>
<organism evidence="8 9">
    <name type="scientific">Candidatus Portnoybacteria bacterium CG10_big_fil_rev_8_21_14_0_10_38_18</name>
    <dbReference type="NCBI Taxonomy" id="1974813"/>
    <lineage>
        <taxon>Bacteria</taxon>
        <taxon>Candidatus Portnoyibacteriota</taxon>
    </lineage>
</organism>
<dbReference type="InterPro" id="IPR050465">
    <property type="entry name" value="UPF0194_transport"/>
</dbReference>
<dbReference type="Pfam" id="PF25973">
    <property type="entry name" value="BSH_CzcB"/>
    <property type="match status" value="1"/>
</dbReference>
<protein>
    <recommendedName>
        <fullName evidence="10">Membrane fusion protein biotin-lipoyl like domain-containing protein</fullName>
    </recommendedName>
</protein>
<evidence type="ECO:0000256" key="3">
    <source>
        <dbReference type="ARBA" id="ARBA00023054"/>
    </source>
</evidence>
<dbReference type="Gene3D" id="2.40.420.20">
    <property type="match status" value="1"/>
</dbReference>
<dbReference type="AlphaFoldDB" id="A0A2M8KC16"/>
<evidence type="ECO:0000256" key="5">
    <source>
        <dbReference type="SAM" id="Phobius"/>
    </source>
</evidence>
<evidence type="ECO:0000259" key="7">
    <source>
        <dbReference type="Pfam" id="PF25990"/>
    </source>
</evidence>
<evidence type="ECO:0000313" key="8">
    <source>
        <dbReference type="EMBL" id="PJE57469.1"/>
    </source>
</evidence>
<gene>
    <name evidence="8" type="ORF">COU82_01770</name>
</gene>
<dbReference type="InterPro" id="IPR058647">
    <property type="entry name" value="BSH_CzcB-like"/>
</dbReference>
<accession>A0A2M8KC16</accession>
<dbReference type="Pfam" id="PF25990">
    <property type="entry name" value="Beta-barrel_YknX"/>
    <property type="match status" value="1"/>
</dbReference>
<dbReference type="Proteomes" id="UP000231648">
    <property type="component" value="Unassembled WGS sequence"/>
</dbReference>
<feature type="coiled-coil region" evidence="4">
    <location>
        <begin position="124"/>
        <end position="151"/>
    </location>
</feature>
<dbReference type="Gene3D" id="2.40.30.170">
    <property type="match status" value="1"/>
</dbReference>
<feature type="domain" description="CzcB-like barrel-sandwich hybrid" evidence="6">
    <location>
        <begin position="66"/>
        <end position="378"/>
    </location>
</feature>